<organism evidence="2 3">
    <name type="scientific">Dendryphion nanum</name>
    <dbReference type="NCBI Taxonomy" id="256645"/>
    <lineage>
        <taxon>Eukaryota</taxon>
        <taxon>Fungi</taxon>
        <taxon>Dikarya</taxon>
        <taxon>Ascomycota</taxon>
        <taxon>Pezizomycotina</taxon>
        <taxon>Dothideomycetes</taxon>
        <taxon>Pleosporomycetidae</taxon>
        <taxon>Pleosporales</taxon>
        <taxon>Torulaceae</taxon>
        <taxon>Dendryphion</taxon>
    </lineage>
</organism>
<feature type="compositionally biased region" description="Basic and acidic residues" evidence="1">
    <location>
        <begin position="20"/>
        <end position="30"/>
    </location>
</feature>
<sequence>MLLKKRERSKPSAEPLVDGGKAEGKRSKRQRIADFFKSRKQKAEEKVVTVSKHPSLFPPFTPPSNLTTSPPLFELLHPTTINKIPSHKPSRDSKITASPHQAKSANKVVPLSEGQIRMLFSGAPHFAINSTDTGPQPSVSYPWDEELVVRDVSDSGQLSQPAFSSATLRRHLPLLQQPSDQDKQHLGYDINLVEVPSMLSAQGLERGSIGFVHFLELPASDSLITDLQQSQSTNGFLETVRNKEQMQTNPERLGIRKVNMSHIYDRLAEFGDLIEVFHDSPEHMTILNNQSSGDLYANLFGKFLTPPPYDDATDDPTGMKVQINALLRILGLKGVWYDFSLVEWRIRLGQILWSNRDVTDDDNTDHLWTEREVLLLQLTLACELLFRLDAITSMDVNQVISQIHVNLADYEGFKENKTRKIDWDLVLARRFLDNILVIREDERDASSPAPKSRGLLSIFSSDSAPSSEPDIVFVPRHQVRQLSGLLHFAEAIQWPGIDLIVEELALKLGTSKEVQEPDQLPSPQGKFLDPSTPSSISVYGTPLATPRTPRSVQDSYFGHMARPALNRTETPRSLTVPLSSTLLAHAAEKNANTLNVGGWLSRSLLTGLVLPGEAISHFLMSTLLENDKLAIATLGDAANLYGGLIYSQKTWWSKSSVVGRVLACLDNATECMGWIYVPKLPEDLPDSWYSISSEQVQFELPPRIKAAEDSVTRDSAIVPGGDLTIVKSEDLILPQDPSTPPVPSILFAKWDLKPIGSDLSDNDTSSEPPLEIQLHRASLTFTSPSRGTTHALALTYDVQYITSFPCTSPSASTSNANSPPVLKGSLSRSSSKRSIHSNRISRIPLSRRNSHGFEPLLSHPPDSPSMAPIRTHSPDPDAEVEELTRSPSPKMLPLKSHPLHISYKYQIVPATDILDTNFVLPFSPPLNSFSPPNTPGEEDKDIQIETPTVLILDARASQNLELLSRTWCAQKGFHAIISRVGRTCLSCTIREARGLGVKVVIRVE</sequence>
<feature type="region of interest" description="Disordered" evidence="1">
    <location>
        <begin position="512"/>
        <end position="532"/>
    </location>
</feature>
<evidence type="ECO:0000313" key="2">
    <source>
        <dbReference type="EMBL" id="KAH7116869.1"/>
    </source>
</evidence>
<proteinExistence type="predicted"/>
<feature type="region of interest" description="Disordered" evidence="1">
    <location>
        <begin position="808"/>
        <end position="891"/>
    </location>
</feature>
<accession>A0A9P9IEH3</accession>
<name>A0A9P9IEH3_9PLEO</name>
<dbReference type="Proteomes" id="UP000700596">
    <property type="component" value="Unassembled WGS sequence"/>
</dbReference>
<evidence type="ECO:0000256" key="1">
    <source>
        <dbReference type="SAM" id="MobiDB-lite"/>
    </source>
</evidence>
<dbReference type="OrthoDB" id="5420387at2759"/>
<reference evidence="2" key="1">
    <citation type="journal article" date="2021" name="Nat. Commun.">
        <title>Genetic determinants of endophytism in the Arabidopsis root mycobiome.</title>
        <authorList>
            <person name="Mesny F."/>
            <person name="Miyauchi S."/>
            <person name="Thiergart T."/>
            <person name="Pickel B."/>
            <person name="Atanasova L."/>
            <person name="Karlsson M."/>
            <person name="Huettel B."/>
            <person name="Barry K.W."/>
            <person name="Haridas S."/>
            <person name="Chen C."/>
            <person name="Bauer D."/>
            <person name="Andreopoulos W."/>
            <person name="Pangilinan J."/>
            <person name="LaButti K."/>
            <person name="Riley R."/>
            <person name="Lipzen A."/>
            <person name="Clum A."/>
            <person name="Drula E."/>
            <person name="Henrissat B."/>
            <person name="Kohler A."/>
            <person name="Grigoriev I.V."/>
            <person name="Martin F.M."/>
            <person name="Hacquard S."/>
        </authorList>
    </citation>
    <scope>NUCLEOTIDE SEQUENCE</scope>
    <source>
        <strain evidence="2">MPI-CAGE-CH-0243</strain>
    </source>
</reference>
<dbReference type="EMBL" id="JAGMWT010000014">
    <property type="protein sequence ID" value="KAH7116869.1"/>
    <property type="molecule type" value="Genomic_DNA"/>
</dbReference>
<feature type="region of interest" description="Disordered" evidence="1">
    <location>
        <begin position="84"/>
        <end position="108"/>
    </location>
</feature>
<gene>
    <name evidence="2" type="ORF">B0J11DRAFT_442845</name>
</gene>
<dbReference type="AlphaFoldDB" id="A0A9P9IEH3"/>
<dbReference type="PANTHER" id="PTHR42345:SF2">
    <property type="entry name" value="HELICASE-LIKE PROTEIN"/>
    <property type="match status" value="1"/>
</dbReference>
<feature type="compositionally biased region" description="Polar residues" evidence="1">
    <location>
        <begin position="95"/>
        <end position="104"/>
    </location>
</feature>
<dbReference type="PANTHER" id="PTHR42345">
    <property type="entry name" value="TPR_REGION DOMAIN-CONTAINING PROTEIN"/>
    <property type="match status" value="1"/>
</dbReference>
<protein>
    <submittedName>
        <fullName evidence="2">Uncharacterized protein</fullName>
    </submittedName>
</protein>
<keyword evidence="3" id="KW-1185">Reference proteome</keyword>
<comment type="caution">
    <text evidence="2">The sequence shown here is derived from an EMBL/GenBank/DDBJ whole genome shotgun (WGS) entry which is preliminary data.</text>
</comment>
<evidence type="ECO:0000313" key="3">
    <source>
        <dbReference type="Proteomes" id="UP000700596"/>
    </source>
</evidence>
<feature type="region of interest" description="Disordered" evidence="1">
    <location>
        <begin position="1"/>
        <end position="30"/>
    </location>
</feature>
<feature type="compositionally biased region" description="Low complexity" evidence="1">
    <location>
        <begin position="808"/>
        <end position="829"/>
    </location>
</feature>